<evidence type="ECO:0000256" key="1">
    <source>
        <dbReference type="ARBA" id="ARBA00007592"/>
    </source>
</evidence>
<accession>A0A6J4P5B4</accession>
<dbReference type="EMBL" id="CADCUV010000058">
    <property type="protein sequence ID" value="CAA9403984.1"/>
    <property type="molecule type" value="Genomic_DNA"/>
</dbReference>
<dbReference type="CDD" id="cd00408">
    <property type="entry name" value="DHDPS-like"/>
    <property type="match status" value="1"/>
</dbReference>
<keyword evidence="2 3" id="KW-0456">Lyase</keyword>
<name>A0A6J4P5B4_9ACTN</name>
<reference evidence="5" key="1">
    <citation type="submission" date="2020-02" db="EMBL/GenBank/DDBJ databases">
        <authorList>
            <person name="Meier V. D."/>
        </authorList>
    </citation>
    <scope>NUCLEOTIDE SEQUENCE</scope>
    <source>
        <strain evidence="5">AVDCRST_MAG22</strain>
    </source>
</reference>
<dbReference type="SMART" id="SM01130">
    <property type="entry name" value="DHDPS"/>
    <property type="match status" value="1"/>
</dbReference>
<dbReference type="GO" id="GO:0008840">
    <property type="term" value="F:4-hydroxy-tetrahydrodipicolinate synthase activity"/>
    <property type="evidence" value="ECO:0007669"/>
    <property type="project" value="TreeGrafter"/>
</dbReference>
<dbReference type="GO" id="GO:0005829">
    <property type="term" value="C:cytosol"/>
    <property type="evidence" value="ECO:0007669"/>
    <property type="project" value="TreeGrafter"/>
</dbReference>
<dbReference type="PANTHER" id="PTHR12128">
    <property type="entry name" value="DIHYDRODIPICOLINATE SYNTHASE"/>
    <property type="match status" value="1"/>
</dbReference>
<evidence type="ECO:0000313" key="5">
    <source>
        <dbReference type="EMBL" id="CAA9403984.1"/>
    </source>
</evidence>
<evidence type="ECO:0000256" key="2">
    <source>
        <dbReference type="ARBA" id="ARBA00023239"/>
    </source>
</evidence>
<sequence>MVAHRGYFVRAAPQKGCLYTAPMSLHGVLPIALTPFTDDGDVDLAGIDALAEHYLGSGADGLTVLGIMGEAHKLTDAERFAVSSRYLAVTEGEAPLVVGCSAPATRVAIERAREAEGLGAAAVMVAPPNNQKNLDLVFAHYREVAEAVSVPVVVQDEPVNTGVVMPAAFVSRVMNEVENCRYVKLEEAPTTIKISALLDGIEDPERRAGIFGGLGGMYFYEELARGAVGIMTGFAYPEILVRVYRLFSQGKRAEAREHFFRYLPLIRFEAQLGVGGVGIRKEVFALRRIIGSSHVRRPAPPLDAETLRELEDLVEYLGLTEGAER</sequence>
<protein>
    <submittedName>
        <fullName evidence="5">Dihydrodipicolinate synthase family protein RL4423</fullName>
    </submittedName>
</protein>
<evidence type="ECO:0000256" key="4">
    <source>
        <dbReference type="PIRSR" id="PIRSR001365-2"/>
    </source>
</evidence>
<evidence type="ECO:0000256" key="3">
    <source>
        <dbReference type="PIRNR" id="PIRNR001365"/>
    </source>
</evidence>
<comment type="similarity">
    <text evidence="1 3">Belongs to the DapA family.</text>
</comment>
<gene>
    <name evidence="5" type="ORF">AVDCRST_MAG22-1429</name>
</gene>
<dbReference type="Gene3D" id="3.20.20.70">
    <property type="entry name" value="Aldolase class I"/>
    <property type="match status" value="1"/>
</dbReference>
<dbReference type="PANTHER" id="PTHR12128:SF66">
    <property type="entry name" value="4-HYDROXY-2-OXOGLUTARATE ALDOLASE, MITOCHONDRIAL"/>
    <property type="match status" value="1"/>
</dbReference>
<feature type="binding site" evidence="4">
    <location>
        <position position="231"/>
    </location>
    <ligand>
        <name>pyruvate</name>
        <dbReference type="ChEBI" id="CHEBI:15361"/>
    </ligand>
</feature>
<dbReference type="InterPro" id="IPR013785">
    <property type="entry name" value="Aldolase_TIM"/>
</dbReference>
<dbReference type="AlphaFoldDB" id="A0A6J4P5B4"/>
<dbReference type="Pfam" id="PF00701">
    <property type="entry name" value="DHDPS"/>
    <property type="match status" value="1"/>
</dbReference>
<dbReference type="PRINTS" id="PR00146">
    <property type="entry name" value="DHPICSNTHASE"/>
</dbReference>
<dbReference type="SUPFAM" id="SSF51569">
    <property type="entry name" value="Aldolase"/>
    <property type="match status" value="1"/>
</dbReference>
<dbReference type="InterPro" id="IPR002220">
    <property type="entry name" value="DapA-like"/>
</dbReference>
<organism evidence="5">
    <name type="scientific">uncultured Rubrobacteraceae bacterium</name>
    <dbReference type="NCBI Taxonomy" id="349277"/>
    <lineage>
        <taxon>Bacteria</taxon>
        <taxon>Bacillati</taxon>
        <taxon>Actinomycetota</taxon>
        <taxon>Rubrobacteria</taxon>
        <taxon>Rubrobacterales</taxon>
        <taxon>Rubrobacteraceae</taxon>
        <taxon>environmental samples</taxon>
    </lineage>
</organism>
<proteinExistence type="inferred from homology"/>
<dbReference type="PIRSF" id="PIRSF001365">
    <property type="entry name" value="DHDPS"/>
    <property type="match status" value="1"/>
</dbReference>